<keyword evidence="2 3" id="KW-0418">Kinase</keyword>
<dbReference type="AlphaFoldDB" id="A0A1H9YAD1"/>
<organism evidence="3 4">
    <name type="scientific">Marinobacter segnicrescens</name>
    <dbReference type="NCBI Taxonomy" id="430453"/>
    <lineage>
        <taxon>Bacteria</taxon>
        <taxon>Pseudomonadati</taxon>
        <taxon>Pseudomonadota</taxon>
        <taxon>Gammaproteobacteria</taxon>
        <taxon>Pseudomonadales</taxon>
        <taxon>Marinobacteraceae</taxon>
        <taxon>Marinobacter</taxon>
    </lineage>
</organism>
<proteinExistence type="inferred from homology"/>
<accession>A0A1H9YAD1</accession>
<dbReference type="InterPro" id="IPR016477">
    <property type="entry name" value="Fructo-/Ketosamine-3-kinase"/>
</dbReference>
<dbReference type="RefSeq" id="WP_245742379.1">
    <property type="nucleotide sequence ID" value="NZ_FOHZ01000001.1"/>
</dbReference>
<dbReference type="STRING" id="430453.SAMN04487962_10136"/>
<dbReference type="PANTHER" id="PTHR12149:SF8">
    <property type="entry name" value="PROTEIN-RIBULOSAMINE 3-KINASE"/>
    <property type="match status" value="1"/>
</dbReference>
<dbReference type="Proteomes" id="UP000198762">
    <property type="component" value="Unassembled WGS sequence"/>
</dbReference>
<dbReference type="EMBL" id="FOHZ01000001">
    <property type="protein sequence ID" value="SES65403.1"/>
    <property type="molecule type" value="Genomic_DNA"/>
</dbReference>
<dbReference type="SUPFAM" id="SSF56112">
    <property type="entry name" value="Protein kinase-like (PK-like)"/>
    <property type="match status" value="1"/>
</dbReference>
<reference evidence="4" key="1">
    <citation type="submission" date="2016-10" db="EMBL/GenBank/DDBJ databases">
        <authorList>
            <person name="Varghese N."/>
            <person name="Submissions S."/>
        </authorList>
    </citation>
    <scope>NUCLEOTIDE SEQUENCE [LARGE SCALE GENOMIC DNA]</scope>
    <source>
        <strain evidence="4">CGMCC 1.6489</strain>
    </source>
</reference>
<dbReference type="GO" id="GO:0016301">
    <property type="term" value="F:kinase activity"/>
    <property type="evidence" value="ECO:0007669"/>
    <property type="project" value="UniProtKB-UniRule"/>
</dbReference>
<evidence type="ECO:0000256" key="2">
    <source>
        <dbReference type="PIRNR" id="PIRNR006221"/>
    </source>
</evidence>
<dbReference type="Gene3D" id="3.90.1200.10">
    <property type="match status" value="1"/>
</dbReference>
<dbReference type="InterPro" id="IPR011009">
    <property type="entry name" value="Kinase-like_dom_sf"/>
</dbReference>
<gene>
    <name evidence="3" type="ORF">SAMN04487962_10136</name>
</gene>
<keyword evidence="4" id="KW-1185">Reference proteome</keyword>
<dbReference type="PIRSF" id="PIRSF006221">
    <property type="entry name" value="Ketosamine-3-kinase"/>
    <property type="match status" value="1"/>
</dbReference>
<evidence type="ECO:0000313" key="4">
    <source>
        <dbReference type="Proteomes" id="UP000198762"/>
    </source>
</evidence>
<sequence length="249" mass="28557">MYTKRNETGYADALIREAEGLELLRNALEIAGVSTVRVPQVYSVNEERMEMAAIVPKRQTDDLLAKLGEGLAAVHSLPQACYGFGRDNYIGLNPQKNRETDNWGEFFLDYRLGYQVRLVSDASIRRQFTEVLESRRQVLVDWLNDHSLGPSLLHGDLWSGNALFDEETAWLIDPAVYYGDSEADLSMTEMFGGFGPAFYDAYNARRPLSGEYQRKRVIYNLYHFLNHYNLFGGWYLGPCEKGFEVIRRL</sequence>
<protein>
    <submittedName>
        <fullName evidence="3">Fructosamine-3-kinase</fullName>
    </submittedName>
</protein>
<evidence type="ECO:0000256" key="1">
    <source>
        <dbReference type="ARBA" id="ARBA00009460"/>
    </source>
</evidence>
<name>A0A1H9YAD1_9GAMM</name>
<evidence type="ECO:0000313" key="3">
    <source>
        <dbReference type="EMBL" id="SES65403.1"/>
    </source>
</evidence>
<dbReference type="Pfam" id="PF03881">
    <property type="entry name" value="Fructosamin_kin"/>
    <property type="match status" value="1"/>
</dbReference>
<comment type="similarity">
    <text evidence="1 2">Belongs to the fructosamine kinase family.</text>
</comment>
<keyword evidence="2" id="KW-0808">Transferase</keyword>
<dbReference type="PANTHER" id="PTHR12149">
    <property type="entry name" value="FRUCTOSAMINE 3 KINASE-RELATED PROTEIN"/>
    <property type="match status" value="1"/>
</dbReference>